<proteinExistence type="predicted"/>
<evidence type="ECO:0000256" key="1">
    <source>
        <dbReference type="SAM" id="MobiDB-lite"/>
    </source>
</evidence>
<sequence>MKNANKEMQSSKTHLNNSLTPYPLHCDIRPLFKVLSRRLPCIRGQFAR</sequence>
<dbReference type="AlphaFoldDB" id="A0A0E9SIT7"/>
<reference evidence="2" key="2">
    <citation type="journal article" date="2015" name="Fish Shellfish Immunol.">
        <title>Early steps in the European eel (Anguilla anguilla)-Vibrio vulnificus interaction in the gills: Role of the RtxA13 toxin.</title>
        <authorList>
            <person name="Callol A."/>
            <person name="Pajuelo D."/>
            <person name="Ebbesson L."/>
            <person name="Teles M."/>
            <person name="MacKenzie S."/>
            <person name="Amaro C."/>
        </authorList>
    </citation>
    <scope>NUCLEOTIDE SEQUENCE</scope>
</reference>
<protein>
    <submittedName>
        <fullName evidence="2">Uncharacterized protein</fullName>
    </submittedName>
</protein>
<name>A0A0E9SIT7_ANGAN</name>
<accession>A0A0E9SIT7</accession>
<reference evidence="2" key="1">
    <citation type="submission" date="2014-11" db="EMBL/GenBank/DDBJ databases">
        <authorList>
            <person name="Amaro Gonzalez C."/>
        </authorList>
    </citation>
    <scope>NUCLEOTIDE SEQUENCE</scope>
</reference>
<dbReference type="EMBL" id="GBXM01067982">
    <property type="protein sequence ID" value="JAH40595.1"/>
    <property type="molecule type" value="Transcribed_RNA"/>
</dbReference>
<organism evidence="2">
    <name type="scientific">Anguilla anguilla</name>
    <name type="common">European freshwater eel</name>
    <name type="synonym">Muraena anguilla</name>
    <dbReference type="NCBI Taxonomy" id="7936"/>
    <lineage>
        <taxon>Eukaryota</taxon>
        <taxon>Metazoa</taxon>
        <taxon>Chordata</taxon>
        <taxon>Craniata</taxon>
        <taxon>Vertebrata</taxon>
        <taxon>Euteleostomi</taxon>
        <taxon>Actinopterygii</taxon>
        <taxon>Neopterygii</taxon>
        <taxon>Teleostei</taxon>
        <taxon>Anguilliformes</taxon>
        <taxon>Anguillidae</taxon>
        <taxon>Anguilla</taxon>
    </lineage>
</organism>
<evidence type="ECO:0000313" key="2">
    <source>
        <dbReference type="EMBL" id="JAH40595.1"/>
    </source>
</evidence>
<feature type="region of interest" description="Disordered" evidence="1">
    <location>
        <begin position="1"/>
        <end position="20"/>
    </location>
</feature>